<dbReference type="EMBL" id="LJCR01001375">
    <property type="protein sequence ID" value="KPV50470.1"/>
    <property type="molecule type" value="Genomic_DNA"/>
</dbReference>
<protein>
    <submittedName>
        <fullName evidence="2">Uncharacterized protein</fullName>
    </submittedName>
</protein>
<sequence>MSSTPKYRLPASAIEADREALLALQELTDYRPVNPEHTVEALKAREQALRQSEEEEVRTQKRLTTVRDEVVDAGWGFHDAIMGAKAQVSAQYGNNSNAIQSLGLKKRSDRKRTQRRASSSPKGD</sequence>
<comment type="caution">
    <text evidence="2">The sequence shown here is derived from an EMBL/GenBank/DDBJ whole genome shotgun (WGS) entry which is preliminary data.</text>
</comment>
<keyword evidence="3" id="KW-1185">Reference proteome</keyword>
<organism evidence="2 3">
    <name type="scientific">Kouleothrix aurantiaca</name>
    <dbReference type="NCBI Taxonomy" id="186479"/>
    <lineage>
        <taxon>Bacteria</taxon>
        <taxon>Bacillati</taxon>
        <taxon>Chloroflexota</taxon>
        <taxon>Chloroflexia</taxon>
        <taxon>Chloroflexales</taxon>
        <taxon>Roseiflexineae</taxon>
        <taxon>Roseiflexaceae</taxon>
        <taxon>Kouleothrix</taxon>
    </lineage>
</organism>
<proteinExistence type="predicted"/>
<dbReference type="AlphaFoldDB" id="A0A0P9CWI6"/>
<dbReference type="Proteomes" id="UP000050509">
    <property type="component" value="Unassembled WGS sequence"/>
</dbReference>
<evidence type="ECO:0000313" key="3">
    <source>
        <dbReference type="Proteomes" id="UP000050509"/>
    </source>
</evidence>
<reference evidence="2 3" key="1">
    <citation type="submission" date="2015-09" db="EMBL/GenBank/DDBJ databases">
        <title>Draft genome sequence of Kouleothrix aurantiaca JCM 19913.</title>
        <authorList>
            <person name="Hemp J."/>
        </authorList>
    </citation>
    <scope>NUCLEOTIDE SEQUENCE [LARGE SCALE GENOMIC DNA]</scope>
    <source>
        <strain evidence="2 3">COM-B</strain>
    </source>
</reference>
<feature type="region of interest" description="Disordered" evidence="1">
    <location>
        <begin position="100"/>
        <end position="124"/>
    </location>
</feature>
<feature type="compositionally biased region" description="Basic residues" evidence="1">
    <location>
        <begin position="104"/>
        <end position="115"/>
    </location>
</feature>
<evidence type="ECO:0000313" key="2">
    <source>
        <dbReference type="EMBL" id="KPV50470.1"/>
    </source>
</evidence>
<evidence type="ECO:0000256" key="1">
    <source>
        <dbReference type="SAM" id="MobiDB-lite"/>
    </source>
</evidence>
<name>A0A0P9CWI6_9CHLR</name>
<accession>A0A0P9CWI6</accession>
<gene>
    <name evidence="2" type="ORF">SE17_26770</name>
</gene>